<dbReference type="STRING" id="1121421.SAMN02745123_02619"/>
<evidence type="ECO:0000313" key="8">
    <source>
        <dbReference type="Proteomes" id="UP000183997"/>
    </source>
</evidence>
<name>A0A1M6U7M6_9FIRM</name>
<dbReference type="OrthoDB" id="2088264at2"/>
<dbReference type="PANTHER" id="PTHR41335:SF1">
    <property type="entry name" value="MEMBRANE PROTEIN"/>
    <property type="match status" value="1"/>
</dbReference>
<proteinExistence type="predicted"/>
<feature type="transmembrane region" description="Helical" evidence="5">
    <location>
        <begin position="35"/>
        <end position="58"/>
    </location>
</feature>
<reference evidence="8" key="1">
    <citation type="submission" date="2016-11" db="EMBL/GenBank/DDBJ databases">
        <authorList>
            <person name="Varghese N."/>
            <person name="Submissions S."/>
        </authorList>
    </citation>
    <scope>NUCLEOTIDE SEQUENCE [LARGE SCALE GENOMIC DNA]</scope>
    <source>
        <strain evidence="8">DSM 10349</strain>
    </source>
</reference>
<dbReference type="Proteomes" id="UP000183997">
    <property type="component" value="Unassembled WGS sequence"/>
</dbReference>
<accession>A0A1M6U7M6</accession>
<evidence type="ECO:0000259" key="6">
    <source>
        <dbReference type="Pfam" id="PF06305"/>
    </source>
</evidence>
<dbReference type="Pfam" id="PF06305">
    <property type="entry name" value="LapA_dom"/>
    <property type="match status" value="1"/>
</dbReference>
<evidence type="ECO:0000256" key="1">
    <source>
        <dbReference type="ARBA" id="ARBA00022475"/>
    </source>
</evidence>
<dbReference type="AlphaFoldDB" id="A0A1M6U7M6"/>
<evidence type="ECO:0000256" key="5">
    <source>
        <dbReference type="SAM" id="Phobius"/>
    </source>
</evidence>
<evidence type="ECO:0000313" key="7">
    <source>
        <dbReference type="EMBL" id="SHK65156.1"/>
    </source>
</evidence>
<gene>
    <name evidence="7" type="ORF">SAMN02745123_02619</name>
</gene>
<keyword evidence="2 5" id="KW-0812">Transmembrane</keyword>
<dbReference type="GO" id="GO:0005886">
    <property type="term" value="C:plasma membrane"/>
    <property type="evidence" value="ECO:0007669"/>
    <property type="project" value="InterPro"/>
</dbReference>
<dbReference type="EMBL" id="FRAR01000019">
    <property type="protein sequence ID" value="SHK65156.1"/>
    <property type="molecule type" value="Genomic_DNA"/>
</dbReference>
<keyword evidence="3 5" id="KW-1133">Transmembrane helix</keyword>
<sequence length="95" mass="10885">MRLYFGIATVFSILVAVFAIQNSELISIKFLLWQLPGFPLAFVILGAALSGMVVAWLFSIARQYKISKQYGELKNYTHSLEQELLKYRPNRQEKG</sequence>
<evidence type="ECO:0000256" key="3">
    <source>
        <dbReference type="ARBA" id="ARBA00022989"/>
    </source>
</evidence>
<keyword evidence="4 5" id="KW-0472">Membrane</keyword>
<dbReference type="InterPro" id="IPR010445">
    <property type="entry name" value="LapA_dom"/>
</dbReference>
<keyword evidence="8" id="KW-1185">Reference proteome</keyword>
<feature type="domain" description="Lipopolysaccharide assembly protein A" evidence="6">
    <location>
        <begin position="21"/>
        <end position="84"/>
    </location>
</feature>
<evidence type="ECO:0000256" key="4">
    <source>
        <dbReference type="ARBA" id="ARBA00023136"/>
    </source>
</evidence>
<keyword evidence="1" id="KW-1003">Cell membrane</keyword>
<organism evidence="7 8">
    <name type="scientific">Desulforamulus aeronauticus DSM 10349</name>
    <dbReference type="NCBI Taxonomy" id="1121421"/>
    <lineage>
        <taxon>Bacteria</taxon>
        <taxon>Bacillati</taxon>
        <taxon>Bacillota</taxon>
        <taxon>Clostridia</taxon>
        <taxon>Eubacteriales</taxon>
        <taxon>Peptococcaceae</taxon>
        <taxon>Desulforamulus</taxon>
    </lineage>
</organism>
<dbReference type="PANTHER" id="PTHR41335">
    <property type="entry name" value="MEMBRANE PROTEIN-RELATED"/>
    <property type="match status" value="1"/>
</dbReference>
<evidence type="ECO:0000256" key="2">
    <source>
        <dbReference type="ARBA" id="ARBA00022692"/>
    </source>
</evidence>
<dbReference type="RefSeq" id="WP_072915126.1">
    <property type="nucleotide sequence ID" value="NZ_FRAR01000019.1"/>
</dbReference>
<protein>
    <recommendedName>
        <fullName evidence="6">Lipopolysaccharide assembly protein A domain-containing protein</fullName>
    </recommendedName>
</protein>